<keyword evidence="2" id="KW-1185">Reference proteome</keyword>
<comment type="caution">
    <text evidence="1">The sequence shown here is derived from an EMBL/GenBank/DDBJ whole genome shotgun (WGS) entry which is preliminary data.</text>
</comment>
<protein>
    <recommendedName>
        <fullName evidence="3">Retroviral aspartyl protease</fullName>
    </recommendedName>
</protein>
<organism evidence="1 2">
    <name type="scientific">Rubripirellula tenax</name>
    <dbReference type="NCBI Taxonomy" id="2528015"/>
    <lineage>
        <taxon>Bacteria</taxon>
        <taxon>Pseudomonadati</taxon>
        <taxon>Planctomycetota</taxon>
        <taxon>Planctomycetia</taxon>
        <taxon>Pirellulales</taxon>
        <taxon>Pirellulaceae</taxon>
        <taxon>Rubripirellula</taxon>
    </lineage>
</organism>
<dbReference type="InterPro" id="IPR011969">
    <property type="entry name" value="Clan_AA_Asp_peptidase_C"/>
</dbReference>
<name>A0A5C6EMN4_9BACT</name>
<evidence type="ECO:0008006" key="3">
    <source>
        <dbReference type="Google" id="ProtNLM"/>
    </source>
</evidence>
<sequence>MPLPHRSHILRSRQFVAGVLIAAAFVLVGPVAMAQGSVEAPAATEKFSPDVVAKAEAILDGVQLRRAGKVIQSTNTSEVARAISGLARSRRELKLVYQDWKQVGEHISAIDMELKRLNIQYGELNLQLARIAGGDVTAHNRLVGLVNAGVARTKLLESEKSSKKELLATKRVALNAAESAYAETVLAIRSDYKKLKSELDQSLLEQPVQIALRVMRANFETPEGLTADAILSSIDKRLQRIEQEVFSETIKLDVVNNSLYVDVVVGRETTRMVVDSGANLISLPSKTASDLGIVVPSDAPQLRMILADGREIPARAVTLARVRVGEFEAENVEAAVLDEAATNAEPLLGMSFLGKFKFEIDQSDKSLKMLRVNAED</sequence>
<dbReference type="Gene3D" id="2.40.70.10">
    <property type="entry name" value="Acid Proteases"/>
    <property type="match status" value="1"/>
</dbReference>
<accession>A0A5C6EMN4</accession>
<dbReference type="NCBIfam" id="TIGR02281">
    <property type="entry name" value="clan_AA_DTGA"/>
    <property type="match status" value="1"/>
</dbReference>
<gene>
    <name evidence="1" type="ORF">Poly51_48050</name>
</gene>
<dbReference type="AlphaFoldDB" id="A0A5C6EMN4"/>
<proteinExistence type="predicted"/>
<dbReference type="InterPro" id="IPR021109">
    <property type="entry name" value="Peptidase_aspartic_dom_sf"/>
</dbReference>
<dbReference type="EMBL" id="SJPW01000006">
    <property type="protein sequence ID" value="TWU48901.1"/>
    <property type="molecule type" value="Genomic_DNA"/>
</dbReference>
<evidence type="ECO:0000313" key="2">
    <source>
        <dbReference type="Proteomes" id="UP000318288"/>
    </source>
</evidence>
<reference evidence="1 2" key="1">
    <citation type="submission" date="2019-02" db="EMBL/GenBank/DDBJ databases">
        <title>Deep-cultivation of Planctomycetes and their phenomic and genomic characterization uncovers novel biology.</title>
        <authorList>
            <person name="Wiegand S."/>
            <person name="Jogler M."/>
            <person name="Boedeker C."/>
            <person name="Pinto D."/>
            <person name="Vollmers J."/>
            <person name="Rivas-Marin E."/>
            <person name="Kohn T."/>
            <person name="Peeters S.H."/>
            <person name="Heuer A."/>
            <person name="Rast P."/>
            <person name="Oberbeckmann S."/>
            <person name="Bunk B."/>
            <person name="Jeske O."/>
            <person name="Meyerdierks A."/>
            <person name="Storesund J.E."/>
            <person name="Kallscheuer N."/>
            <person name="Luecker S."/>
            <person name="Lage O.M."/>
            <person name="Pohl T."/>
            <person name="Merkel B.J."/>
            <person name="Hornburger P."/>
            <person name="Mueller R.-W."/>
            <person name="Bruemmer F."/>
            <person name="Labrenz M."/>
            <person name="Spormann A.M."/>
            <person name="Op Den Camp H."/>
            <person name="Overmann J."/>
            <person name="Amann R."/>
            <person name="Jetten M.S.M."/>
            <person name="Mascher T."/>
            <person name="Medema M.H."/>
            <person name="Devos D.P."/>
            <person name="Kaster A.-K."/>
            <person name="Ovreas L."/>
            <person name="Rohde M."/>
            <person name="Galperin M.Y."/>
            <person name="Jogler C."/>
        </authorList>
    </citation>
    <scope>NUCLEOTIDE SEQUENCE [LARGE SCALE GENOMIC DNA]</scope>
    <source>
        <strain evidence="1 2">Poly51</strain>
    </source>
</reference>
<dbReference type="CDD" id="cd05483">
    <property type="entry name" value="retropepsin_like_bacteria"/>
    <property type="match status" value="1"/>
</dbReference>
<dbReference type="Proteomes" id="UP000318288">
    <property type="component" value="Unassembled WGS sequence"/>
</dbReference>
<evidence type="ECO:0000313" key="1">
    <source>
        <dbReference type="EMBL" id="TWU48901.1"/>
    </source>
</evidence>
<dbReference type="Pfam" id="PF13975">
    <property type="entry name" value="gag-asp_proteas"/>
    <property type="match status" value="1"/>
</dbReference>
<dbReference type="SUPFAM" id="SSF50630">
    <property type="entry name" value="Acid proteases"/>
    <property type="match status" value="1"/>
</dbReference>
<dbReference type="InterPro" id="IPR034122">
    <property type="entry name" value="Retropepsin-like_bacterial"/>
</dbReference>